<evidence type="ECO:0000259" key="3">
    <source>
        <dbReference type="Pfam" id="PF00685"/>
    </source>
</evidence>
<dbReference type="Gene3D" id="3.40.50.300">
    <property type="entry name" value="P-loop containing nucleotide triphosphate hydrolases"/>
    <property type="match status" value="1"/>
</dbReference>
<dbReference type="InterPro" id="IPR027417">
    <property type="entry name" value="P-loop_NTPase"/>
</dbReference>
<feature type="domain" description="Sulfotransferase" evidence="3">
    <location>
        <begin position="9"/>
        <end position="240"/>
    </location>
</feature>
<organism evidence="4">
    <name type="scientific">Chelativorans sp. (strain BNC1)</name>
    <dbReference type="NCBI Taxonomy" id="266779"/>
    <lineage>
        <taxon>Bacteria</taxon>
        <taxon>Pseudomonadati</taxon>
        <taxon>Pseudomonadota</taxon>
        <taxon>Alphaproteobacteria</taxon>
        <taxon>Hyphomicrobiales</taxon>
        <taxon>Phyllobacteriaceae</taxon>
        <taxon>Chelativorans</taxon>
    </lineage>
</organism>
<evidence type="ECO:0000256" key="1">
    <source>
        <dbReference type="ARBA" id="ARBA00022679"/>
    </source>
</evidence>
<dbReference type="HOGENOM" id="CLU_017703_3_1_5"/>
<dbReference type="InterPro" id="IPR000863">
    <property type="entry name" value="Sulfotransferase_dom"/>
</dbReference>
<dbReference type="GO" id="GO:0008146">
    <property type="term" value="F:sulfotransferase activity"/>
    <property type="evidence" value="ECO:0007669"/>
    <property type="project" value="InterPro"/>
</dbReference>
<dbReference type="AlphaFoldDB" id="Q11EN4"/>
<sequence length="282" mass="33248">MRPRLYINAGAMKAGTTWLLHLLKSNKRIITSPVKEIDYFSYLHTDYNLIGHEARKSRIQRIISSMSDSASNKEIYDLFRWFSLYLRNDINDYWYYNLFQESDEARYIADLSNTYCHLPISGWEHVRKFDPHTRITFIMRDPVQRTLSHLKFQLQFSGQGTLIDRISDAEILSFAQKNDVYSRSRYSETVRTILSVFPKDQFRYYIFENVMSDKEAFAKDLSSFLGIKLNYSESLSKSINKGPQREFSRDLIEKLRVTYEPIYAELGNLLGTLPASWCVRQD</sequence>
<dbReference type="InterPro" id="IPR037359">
    <property type="entry name" value="NST/OST"/>
</dbReference>
<dbReference type="PANTHER" id="PTHR10605">
    <property type="entry name" value="HEPARAN SULFATE SULFOTRANSFERASE"/>
    <property type="match status" value="1"/>
</dbReference>
<name>Q11EN4_CHESB</name>
<dbReference type="KEGG" id="mes:Meso_2764"/>
<protein>
    <recommendedName>
        <fullName evidence="3">Sulfotransferase domain-containing protein</fullName>
    </recommendedName>
</protein>
<proteinExistence type="predicted"/>
<accession>Q11EN4</accession>
<reference evidence="4" key="1">
    <citation type="submission" date="2006-06" db="EMBL/GenBank/DDBJ databases">
        <title>Complete sequence of chromosome of Chelativorans sp. BNC1.</title>
        <authorList>
            <consortium name="US DOE Joint Genome Institute"/>
            <person name="Copeland A."/>
            <person name="Lucas S."/>
            <person name="Lapidus A."/>
            <person name="Barry K."/>
            <person name="Detter J.C."/>
            <person name="Glavina del Rio T."/>
            <person name="Hammon N."/>
            <person name="Israni S."/>
            <person name="Dalin E."/>
            <person name="Tice H."/>
            <person name="Pitluck S."/>
            <person name="Chertkov O."/>
            <person name="Brettin T."/>
            <person name="Bruce D."/>
            <person name="Han C."/>
            <person name="Tapia R."/>
            <person name="Gilna P."/>
            <person name="Schmutz J."/>
            <person name="Larimer F."/>
            <person name="Land M."/>
            <person name="Hauser L."/>
            <person name="Kyrpides N."/>
            <person name="Mikhailova N."/>
            <person name="Richardson P."/>
        </authorList>
    </citation>
    <scope>NUCLEOTIDE SEQUENCE</scope>
    <source>
        <strain evidence="4">BNC1</strain>
    </source>
</reference>
<dbReference type="OrthoDB" id="981508at2"/>
<dbReference type="STRING" id="266779.Meso_2764"/>
<evidence type="ECO:0000313" key="4">
    <source>
        <dbReference type="EMBL" id="ABG64141.1"/>
    </source>
</evidence>
<dbReference type="eggNOG" id="ENOG5032T1Y">
    <property type="taxonomic scope" value="Bacteria"/>
</dbReference>
<dbReference type="SUPFAM" id="SSF52540">
    <property type="entry name" value="P-loop containing nucleoside triphosphate hydrolases"/>
    <property type="match status" value="1"/>
</dbReference>
<keyword evidence="1" id="KW-0808">Transferase</keyword>
<gene>
    <name evidence="4" type="ordered locus">Meso_2764</name>
</gene>
<dbReference type="EMBL" id="CP000390">
    <property type="protein sequence ID" value="ABG64141.1"/>
    <property type="molecule type" value="Genomic_DNA"/>
</dbReference>
<dbReference type="Pfam" id="PF00685">
    <property type="entry name" value="Sulfotransfer_1"/>
    <property type="match status" value="1"/>
</dbReference>
<keyword evidence="2" id="KW-0325">Glycoprotein</keyword>
<dbReference type="PANTHER" id="PTHR10605:SF56">
    <property type="entry name" value="BIFUNCTIONAL HEPARAN SULFATE N-DEACETYLASE_N-SULFOTRANSFERASE"/>
    <property type="match status" value="1"/>
</dbReference>
<evidence type="ECO:0000256" key="2">
    <source>
        <dbReference type="ARBA" id="ARBA00023180"/>
    </source>
</evidence>